<accession>A0A108CYJ0</accession>
<comment type="similarity">
    <text evidence="1">Belongs to the IS21/IS1162 putative ATP-binding protein family.</text>
</comment>
<evidence type="ECO:0000256" key="3">
    <source>
        <dbReference type="ARBA" id="ARBA00022840"/>
    </source>
</evidence>
<dbReference type="Pfam" id="PF01695">
    <property type="entry name" value="IstB_IS21"/>
    <property type="match status" value="1"/>
</dbReference>
<proteinExistence type="inferred from homology"/>
<dbReference type="InterPro" id="IPR002611">
    <property type="entry name" value="IstB_ATP-bd"/>
</dbReference>
<dbReference type="PIRSF" id="PIRSF003073">
    <property type="entry name" value="DNAC_TnpB_IstB"/>
    <property type="match status" value="1"/>
</dbReference>
<evidence type="ECO:0000313" key="7">
    <source>
        <dbReference type="Proteomes" id="UP000065504"/>
    </source>
</evidence>
<keyword evidence="3" id="KW-0067">ATP-binding</keyword>
<feature type="domain" description="AAA+ ATPase" evidence="5">
    <location>
        <begin position="99"/>
        <end position="232"/>
    </location>
</feature>
<organism evidence="6 7">
    <name type="scientific">Burkholderia ubonensis</name>
    <dbReference type="NCBI Taxonomy" id="101571"/>
    <lineage>
        <taxon>Bacteria</taxon>
        <taxon>Pseudomonadati</taxon>
        <taxon>Pseudomonadota</taxon>
        <taxon>Betaproteobacteria</taxon>
        <taxon>Burkholderiales</taxon>
        <taxon>Burkholderiaceae</taxon>
        <taxon>Burkholderia</taxon>
        <taxon>Burkholderia cepacia complex</taxon>
    </lineage>
</organism>
<dbReference type="AlphaFoldDB" id="A0A108CYJ0"/>
<reference evidence="6 7" key="1">
    <citation type="submission" date="2015-11" db="EMBL/GenBank/DDBJ databases">
        <title>Expanding the genomic diversity of Burkholderia species for the development of highly accurate diagnostics.</title>
        <authorList>
            <person name="Sahl J."/>
            <person name="Keim P."/>
            <person name="Wagner D."/>
        </authorList>
    </citation>
    <scope>NUCLEOTIDE SEQUENCE [LARGE SCALE GENOMIC DNA]</scope>
    <source>
        <strain evidence="6 7">MSMB782WGS</strain>
    </source>
</reference>
<dbReference type="PANTHER" id="PTHR30050">
    <property type="entry name" value="CHROMOSOMAL REPLICATION INITIATOR PROTEIN DNAA"/>
    <property type="match status" value="1"/>
</dbReference>
<dbReference type="GO" id="GO:0006260">
    <property type="term" value="P:DNA replication"/>
    <property type="evidence" value="ECO:0007669"/>
    <property type="project" value="TreeGrafter"/>
</dbReference>
<dbReference type="PANTHER" id="PTHR30050:SF4">
    <property type="entry name" value="ATP-BINDING PROTEIN RV3427C IN INSERTION SEQUENCE-RELATED"/>
    <property type="match status" value="1"/>
</dbReference>
<evidence type="ECO:0000256" key="4">
    <source>
        <dbReference type="SAM" id="MobiDB-lite"/>
    </source>
</evidence>
<dbReference type="RefSeq" id="WP_060232738.1">
    <property type="nucleotide sequence ID" value="NZ_LPLU01000024.1"/>
</dbReference>
<dbReference type="InterPro" id="IPR047661">
    <property type="entry name" value="IstB"/>
</dbReference>
<evidence type="ECO:0000259" key="5">
    <source>
        <dbReference type="SMART" id="SM00382"/>
    </source>
</evidence>
<feature type="compositionally biased region" description="Basic and acidic residues" evidence="4">
    <location>
        <begin position="242"/>
        <end position="251"/>
    </location>
</feature>
<evidence type="ECO:0000313" key="6">
    <source>
        <dbReference type="EMBL" id="KWK83203.1"/>
    </source>
</evidence>
<feature type="region of interest" description="Disordered" evidence="4">
    <location>
        <begin position="242"/>
        <end position="266"/>
    </location>
</feature>
<dbReference type="EMBL" id="LPLU01000024">
    <property type="protein sequence ID" value="KWK83203.1"/>
    <property type="molecule type" value="Genomic_DNA"/>
</dbReference>
<keyword evidence="2" id="KW-0547">Nucleotide-binding</keyword>
<dbReference type="InterPro" id="IPR028350">
    <property type="entry name" value="DNAC/IstB-like"/>
</dbReference>
<protein>
    <submittedName>
        <fullName evidence="6">AAA family ATPase</fullName>
    </submittedName>
</protein>
<dbReference type="SUPFAM" id="SSF52540">
    <property type="entry name" value="P-loop containing nucleoside triphosphate hydrolases"/>
    <property type="match status" value="1"/>
</dbReference>
<dbReference type="InterPro" id="IPR027417">
    <property type="entry name" value="P-loop_NTPase"/>
</dbReference>
<dbReference type="SMART" id="SM00382">
    <property type="entry name" value="AAA"/>
    <property type="match status" value="1"/>
</dbReference>
<comment type="caution">
    <text evidence="6">The sequence shown here is derived from an EMBL/GenBank/DDBJ whole genome shotgun (WGS) entry which is preliminary data.</text>
</comment>
<sequence>MTTPIPNPVPNPADLLYARVKALRLNGLAEHWNEAVGAPWVESLVRWEEAERTNRSLQRRIRSSKLGKFKAIADFDWEWPKRIDRMAVEELMSLGFLENATNIVFTGPNGVGKSTLALNVAHQALIAGSRVMFCSAGAMLGELAALDSDSALRRRLHYYTSPDVLLIDEVGYLSYSNRHADLLFEIVSRRYEKRSTIVTTNKPFKEWSDVFPNAACVVSLIDRLVHRSEVISIEGESYRLKEAQENSEARAQRRGTKKSSRPESEP</sequence>
<dbReference type="Gene3D" id="3.40.50.300">
    <property type="entry name" value="P-loop containing nucleotide triphosphate hydrolases"/>
    <property type="match status" value="1"/>
</dbReference>
<name>A0A108CYJ0_9BURK</name>
<evidence type="ECO:0000256" key="2">
    <source>
        <dbReference type="ARBA" id="ARBA00022741"/>
    </source>
</evidence>
<dbReference type="Proteomes" id="UP000065504">
    <property type="component" value="Unassembled WGS sequence"/>
</dbReference>
<dbReference type="CDD" id="cd00009">
    <property type="entry name" value="AAA"/>
    <property type="match status" value="1"/>
</dbReference>
<evidence type="ECO:0000256" key="1">
    <source>
        <dbReference type="ARBA" id="ARBA00008059"/>
    </source>
</evidence>
<dbReference type="NCBIfam" id="NF038214">
    <property type="entry name" value="IS21_help_AAA"/>
    <property type="match status" value="1"/>
</dbReference>
<gene>
    <name evidence="6" type="ORF">WM16_31875</name>
</gene>
<dbReference type="GO" id="GO:0005524">
    <property type="term" value="F:ATP binding"/>
    <property type="evidence" value="ECO:0007669"/>
    <property type="project" value="UniProtKB-KW"/>
</dbReference>
<dbReference type="InterPro" id="IPR003593">
    <property type="entry name" value="AAA+_ATPase"/>
</dbReference>